<keyword evidence="1" id="KW-0812">Transmembrane</keyword>
<keyword evidence="3" id="KW-1185">Reference proteome</keyword>
<evidence type="ECO:0008006" key="4">
    <source>
        <dbReference type="Google" id="ProtNLM"/>
    </source>
</evidence>
<comment type="caution">
    <text evidence="2">The sequence shown here is derived from an EMBL/GenBank/DDBJ whole genome shotgun (WGS) entry which is preliminary data.</text>
</comment>
<proteinExistence type="predicted"/>
<organism evidence="2 3">
    <name type="scientific">Caballeronia arationis</name>
    <dbReference type="NCBI Taxonomy" id="1777142"/>
    <lineage>
        <taxon>Bacteria</taxon>
        <taxon>Pseudomonadati</taxon>
        <taxon>Pseudomonadota</taxon>
        <taxon>Betaproteobacteria</taxon>
        <taxon>Burkholderiales</taxon>
        <taxon>Burkholderiaceae</taxon>
        <taxon>Caballeronia</taxon>
    </lineage>
</organism>
<sequence>MTHVVIALIAFLCIFCSALLGLYLRGRLPEHHLSEDSTSAIKLATGLIATIAALVLGLLISSAKGTFDTVKGELVHNAASIVRLDRLLSEYGPPTQELRGTLKRDYAWWVDLLASSDAFRSARLDNPEISSRMEEFRRKLADLSPATPAQNEIQARALQISDEIYEARLRALLERQGSIAMPLLVVLVSWLAIIFGAFGLLAPRNRTIVVAFFLCALSASGAILLILEMDTPLNGVISVSLGPMREALSQLGN</sequence>
<feature type="transmembrane region" description="Helical" evidence="1">
    <location>
        <begin position="40"/>
        <end position="61"/>
    </location>
</feature>
<gene>
    <name evidence="2" type="ORF">SAMN05446927_0634</name>
</gene>
<dbReference type="Proteomes" id="UP000219522">
    <property type="component" value="Unassembled WGS sequence"/>
</dbReference>
<dbReference type="Pfam" id="PF14023">
    <property type="entry name" value="Bestrophin-like"/>
    <property type="match status" value="1"/>
</dbReference>
<dbReference type="AlphaFoldDB" id="A0A7Z7I2E2"/>
<evidence type="ECO:0000313" key="3">
    <source>
        <dbReference type="Proteomes" id="UP000219522"/>
    </source>
</evidence>
<accession>A0A7Z7I2E2</accession>
<evidence type="ECO:0000256" key="1">
    <source>
        <dbReference type="SAM" id="Phobius"/>
    </source>
</evidence>
<dbReference type="EMBL" id="OCSU01000001">
    <property type="protein sequence ID" value="SOE53329.1"/>
    <property type="molecule type" value="Genomic_DNA"/>
</dbReference>
<dbReference type="InterPro" id="IPR025333">
    <property type="entry name" value="DUF4239"/>
</dbReference>
<dbReference type="OrthoDB" id="4711656at2"/>
<keyword evidence="1" id="KW-0472">Membrane</keyword>
<feature type="transmembrane region" description="Helical" evidence="1">
    <location>
        <begin position="179"/>
        <end position="202"/>
    </location>
</feature>
<keyword evidence="1" id="KW-1133">Transmembrane helix</keyword>
<feature type="transmembrane region" description="Helical" evidence="1">
    <location>
        <begin position="208"/>
        <end position="227"/>
    </location>
</feature>
<protein>
    <recommendedName>
        <fullName evidence="4">DUF4239 domain-containing protein</fullName>
    </recommendedName>
</protein>
<evidence type="ECO:0000313" key="2">
    <source>
        <dbReference type="EMBL" id="SOE53329.1"/>
    </source>
</evidence>
<name>A0A7Z7I2E2_9BURK</name>
<reference evidence="2 3" key="1">
    <citation type="submission" date="2017-09" db="EMBL/GenBank/DDBJ databases">
        <authorList>
            <person name="Varghese N."/>
            <person name="Submissions S."/>
        </authorList>
    </citation>
    <scope>NUCLEOTIDE SEQUENCE [LARGE SCALE GENOMIC DNA]</scope>
    <source>
        <strain evidence="2 3">OK806</strain>
    </source>
</reference>